<dbReference type="Gene3D" id="3.40.50.2000">
    <property type="entry name" value="Glycogen Phosphorylase B"/>
    <property type="match status" value="2"/>
</dbReference>
<name>A0A380YRL6_9BACE</name>
<dbReference type="EC" id="2.4.1.52" evidence="3"/>
<dbReference type="SUPFAM" id="SSF53756">
    <property type="entry name" value="UDP-Glycosyltransferase/glycogen phosphorylase"/>
    <property type="match status" value="1"/>
</dbReference>
<gene>
    <name evidence="3" type="primary">tagE_1</name>
    <name evidence="3" type="ORF">NCTC11155_01059</name>
</gene>
<sequence>MRIAFVVGDISSAGGIERVLSILSNLFVERGHDITIVSLFRAHEKMNYHFNSSVKIISLSHYQYALKKQGGILRLCMFGLILTCAKRYFKVNNFDIIMGEGFPVNLILYLIGKKQNVVACEHVYYNYYSKIVRRLRLLIYKKFKAVVVLTQNDKRHFDRYLSEVYVIPNPVLSNPQKKSDISSLKMISVGRLEPQKGYDMLLQALPDVFKLFPKWRLHIWGSGVLEKHLIRLRDKLHLQNHVIFCGVTDNIEQEYISSSLFIMSSRYEGFPMVLIEAISYGLPVVSFDCPEGPSDILKDGGGVLVPPNDIVGLKNAIIQMLLNENDRRKCAAEGPIISKKYSPDNIYSYWSSLLDKLL</sequence>
<dbReference type="GeneID" id="93070985"/>
<keyword evidence="3" id="KW-0328">Glycosyltransferase</keyword>
<dbReference type="PANTHER" id="PTHR12526">
    <property type="entry name" value="GLYCOSYLTRANSFERASE"/>
    <property type="match status" value="1"/>
</dbReference>
<keyword evidence="3" id="KW-0808">Transferase</keyword>
<reference evidence="3 4" key="1">
    <citation type="submission" date="2018-06" db="EMBL/GenBank/DDBJ databases">
        <authorList>
            <consortium name="Pathogen Informatics"/>
            <person name="Doyle S."/>
        </authorList>
    </citation>
    <scope>NUCLEOTIDE SEQUENCE [LARGE SCALE GENOMIC DNA]</scope>
    <source>
        <strain evidence="3 4">NCTC11155</strain>
    </source>
</reference>
<dbReference type="RefSeq" id="WP_004291091.1">
    <property type="nucleotide sequence ID" value="NZ_CABKNQ010000018.1"/>
</dbReference>
<evidence type="ECO:0000259" key="1">
    <source>
        <dbReference type="Pfam" id="PF00534"/>
    </source>
</evidence>
<dbReference type="OrthoDB" id="9811239at2"/>
<proteinExistence type="predicted"/>
<accession>A0A380YRL6</accession>
<dbReference type="CDD" id="cd03820">
    <property type="entry name" value="GT4_AmsD-like"/>
    <property type="match status" value="1"/>
</dbReference>
<dbReference type="Pfam" id="PF13439">
    <property type="entry name" value="Glyco_transf_4"/>
    <property type="match status" value="1"/>
</dbReference>
<dbReference type="InterPro" id="IPR001296">
    <property type="entry name" value="Glyco_trans_1"/>
</dbReference>
<protein>
    <submittedName>
        <fullName evidence="3">Group 1 glycosyl transferase</fullName>
        <ecNumber evidence="3">2.4.1.52</ecNumber>
    </submittedName>
</protein>
<dbReference type="InterPro" id="IPR028098">
    <property type="entry name" value="Glyco_trans_4-like_N"/>
</dbReference>
<evidence type="ECO:0000313" key="3">
    <source>
        <dbReference type="EMBL" id="SUV29092.1"/>
    </source>
</evidence>
<dbReference type="AlphaFoldDB" id="A0A380YRL6"/>
<dbReference type="GO" id="GO:0047265">
    <property type="term" value="F:poly(glycerol-phosphate) alpha-glucosyltransferase activity"/>
    <property type="evidence" value="ECO:0007669"/>
    <property type="project" value="UniProtKB-EC"/>
</dbReference>
<dbReference type="Pfam" id="PF00534">
    <property type="entry name" value="Glycos_transf_1"/>
    <property type="match status" value="1"/>
</dbReference>
<feature type="domain" description="Glycosyl transferase family 1" evidence="1">
    <location>
        <begin position="183"/>
        <end position="334"/>
    </location>
</feature>
<dbReference type="PANTHER" id="PTHR12526:SF630">
    <property type="entry name" value="GLYCOSYLTRANSFERASE"/>
    <property type="match status" value="1"/>
</dbReference>
<evidence type="ECO:0000313" key="4">
    <source>
        <dbReference type="Proteomes" id="UP000254424"/>
    </source>
</evidence>
<feature type="domain" description="Glycosyltransferase subfamily 4-like N-terminal" evidence="2">
    <location>
        <begin position="14"/>
        <end position="171"/>
    </location>
</feature>
<evidence type="ECO:0000259" key="2">
    <source>
        <dbReference type="Pfam" id="PF13439"/>
    </source>
</evidence>
<dbReference type="Proteomes" id="UP000254424">
    <property type="component" value="Unassembled WGS sequence"/>
</dbReference>
<organism evidence="3 4">
    <name type="scientific">Bacteroides eggerthii</name>
    <dbReference type="NCBI Taxonomy" id="28111"/>
    <lineage>
        <taxon>Bacteria</taxon>
        <taxon>Pseudomonadati</taxon>
        <taxon>Bacteroidota</taxon>
        <taxon>Bacteroidia</taxon>
        <taxon>Bacteroidales</taxon>
        <taxon>Bacteroidaceae</taxon>
        <taxon>Bacteroides</taxon>
    </lineage>
</organism>
<dbReference type="STRING" id="483216.BACEGG_02782"/>
<dbReference type="EMBL" id="UFSX01000001">
    <property type="protein sequence ID" value="SUV29092.1"/>
    <property type="molecule type" value="Genomic_DNA"/>
</dbReference>